<name>A0A3N4M367_9PEZI</name>
<dbReference type="Proteomes" id="UP000267821">
    <property type="component" value="Unassembled WGS sequence"/>
</dbReference>
<evidence type="ECO:0000313" key="1">
    <source>
        <dbReference type="EMBL" id="RPB28319.1"/>
    </source>
</evidence>
<dbReference type="AlphaFoldDB" id="A0A3N4M367"/>
<proteinExistence type="predicted"/>
<keyword evidence="2" id="KW-1185">Reference proteome</keyword>
<dbReference type="InParanoid" id="A0A3N4M367"/>
<organism evidence="1 2">
    <name type="scientific">Terfezia boudieri ATCC MYA-4762</name>
    <dbReference type="NCBI Taxonomy" id="1051890"/>
    <lineage>
        <taxon>Eukaryota</taxon>
        <taxon>Fungi</taxon>
        <taxon>Dikarya</taxon>
        <taxon>Ascomycota</taxon>
        <taxon>Pezizomycotina</taxon>
        <taxon>Pezizomycetes</taxon>
        <taxon>Pezizales</taxon>
        <taxon>Pezizaceae</taxon>
        <taxon>Terfezia</taxon>
    </lineage>
</organism>
<evidence type="ECO:0000313" key="2">
    <source>
        <dbReference type="Proteomes" id="UP000267821"/>
    </source>
</evidence>
<sequence>MVWFLCHTQHASNIRKKLKDIDAAIETAACSYLLASDEAEEEDIEEQIEDEHIQDLLAVQEIIAAPNLSHDTSAGRHDIDVLDAYIYEYPETAFLALFARIVGYSLYFRYEVCITNTFGRDPHISCKHVQDGEGIVAEMSFLLLPLHPSKLSSFAHFSQRFFLPQCGPHLQL</sequence>
<dbReference type="OrthoDB" id="10561190at2759"/>
<gene>
    <name evidence="1" type="ORF">L211DRAFT_375731</name>
</gene>
<reference evidence="1 2" key="1">
    <citation type="journal article" date="2018" name="Nat. Ecol. Evol.">
        <title>Pezizomycetes genomes reveal the molecular basis of ectomycorrhizal truffle lifestyle.</title>
        <authorList>
            <person name="Murat C."/>
            <person name="Payen T."/>
            <person name="Noel B."/>
            <person name="Kuo A."/>
            <person name="Morin E."/>
            <person name="Chen J."/>
            <person name="Kohler A."/>
            <person name="Krizsan K."/>
            <person name="Balestrini R."/>
            <person name="Da Silva C."/>
            <person name="Montanini B."/>
            <person name="Hainaut M."/>
            <person name="Levati E."/>
            <person name="Barry K.W."/>
            <person name="Belfiori B."/>
            <person name="Cichocki N."/>
            <person name="Clum A."/>
            <person name="Dockter R.B."/>
            <person name="Fauchery L."/>
            <person name="Guy J."/>
            <person name="Iotti M."/>
            <person name="Le Tacon F."/>
            <person name="Lindquist E.A."/>
            <person name="Lipzen A."/>
            <person name="Malagnac F."/>
            <person name="Mello A."/>
            <person name="Molinier V."/>
            <person name="Miyauchi S."/>
            <person name="Poulain J."/>
            <person name="Riccioni C."/>
            <person name="Rubini A."/>
            <person name="Sitrit Y."/>
            <person name="Splivallo R."/>
            <person name="Traeger S."/>
            <person name="Wang M."/>
            <person name="Zifcakova L."/>
            <person name="Wipf D."/>
            <person name="Zambonelli A."/>
            <person name="Paolocci F."/>
            <person name="Nowrousian M."/>
            <person name="Ottonello S."/>
            <person name="Baldrian P."/>
            <person name="Spatafora J.W."/>
            <person name="Henrissat B."/>
            <person name="Nagy L.G."/>
            <person name="Aury J.M."/>
            <person name="Wincker P."/>
            <person name="Grigoriev I.V."/>
            <person name="Bonfante P."/>
            <person name="Martin F.M."/>
        </authorList>
    </citation>
    <scope>NUCLEOTIDE SEQUENCE [LARGE SCALE GENOMIC DNA]</scope>
    <source>
        <strain evidence="1 2">ATCC MYA-4762</strain>
    </source>
</reference>
<protein>
    <submittedName>
        <fullName evidence="1">Uncharacterized protein</fullName>
    </submittedName>
</protein>
<dbReference type="EMBL" id="ML121529">
    <property type="protein sequence ID" value="RPB28319.1"/>
    <property type="molecule type" value="Genomic_DNA"/>
</dbReference>
<accession>A0A3N4M367</accession>